<dbReference type="Pfam" id="PF03133">
    <property type="entry name" value="TTL"/>
    <property type="match status" value="2"/>
</dbReference>
<dbReference type="Proteomes" id="UP001186944">
    <property type="component" value="Unassembled WGS sequence"/>
</dbReference>
<dbReference type="InterPro" id="IPR004344">
    <property type="entry name" value="TTL/TTLL_fam"/>
</dbReference>
<evidence type="ECO:0000256" key="3">
    <source>
        <dbReference type="ARBA" id="ARBA00022840"/>
    </source>
</evidence>
<dbReference type="PROSITE" id="PS51221">
    <property type="entry name" value="TTL"/>
    <property type="match status" value="2"/>
</dbReference>
<comment type="caution">
    <text evidence="5">The sequence shown here is derived from an EMBL/GenBank/DDBJ whole genome shotgun (WGS) entry which is preliminary data.</text>
</comment>
<accession>A0AA88XM48</accession>
<proteinExistence type="predicted"/>
<keyword evidence="3" id="KW-0067">ATP-binding</keyword>
<gene>
    <name evidence="5" type="ORF">FSP39_012927</name>
</gene>
<evidence type="ECO:0000256" key="2">
    <source>
        <dbReference type="ARBA" id="ARBA00022741"/>
    </source>
</evidence>
<feature type="compositionally biased region" description="Basic residues" evidence="4">
    <location>
        <begin position="19"/>
        <end position="30"/>
    </location>
</feature>
<dbReference type="PANTHER" id="PTHR12241:SF154">
    <property type="entry name" value="TUBULIN POLYGLUTAMYLASE TTLL11"/>
    <property type="match status" value="1"/>
</dbReference>
<dbReference type="EMBL" id="VSWD01000011">
    <property type="protein sequence ID" value="KAK3087970.1"/>
    <property type="molecule type" value="Genomic_DNA"/>
</dbReference>
<dbReference type="AlphaFoldDB" id="A0AA88XM48"/>
<keyword evidence="1" id="KW-0436">Ligase</keyword>
<name>A0AA88XM48_PINIB</name>
<dbReference type="GO" id="GO:0036064">
    <property type="term" value="C:ciliary basal body"/>
    <property type="evidence" value="ECO:0007669"/>
    <property type="project" value="TreeGrafter"/>
</dbReference>
<reference evidence="5" key="1">
    <citation type="submission" date="2019-08" db="EMBL/GenBank/DDBJ databases">
        <title>The improved chromosome-level genome for the pearl oyster Pinctada fucata martensii using PacBio sequencing and Hi-C.</title>
        <authorList>
            <person name="Zheng Z."/>
        </authorList>
    </citation>
    <scope>NUCLEOTIDE SEQUENCE</scope>
    <source>
        <strain evidence="5">ZZ-2019</strain>
        <tissue evidence="5">Adductor muscle</tissue>
    </source>
</reference>
<dbReference type="GO" id="GO:0070740">
    <property type="term" value="F:tubulin-glutamic acid ligase activity"/>
    <property type="evidence" value="ECO:0007669"/>
    <property type="project" value="TreeGrafter"/>
</dbReference>
<evidence type="ECO:0000313" key="5">
    <source>
        <dbReference type="EMBL" id="KAK3087970.1"/>
    </source>
</evidence>
<dbReference type="GO" id="GO:0015631">
    <property type="term" value="F:tubulin binding"/>
    <property type="evidence" value="ECO:0007669"/>
    <property type="project" value="TreeGrafter"/>
</dbReference>
<dbReference type="SUPFAM" id="SSF56059">
    <property type="entry name" value="Glutathione synthetase ATP-binding domain-like"/>
    <property type="match status" value="2"/>
</dbReference>
<evidence type="ECO:0000313" key="6">
    <source>
        <dbReference type="Proteomes" id="UP001186944"/>
    </source>
</evidence>
<feature type="compositionally biased region" description="Basic and acidic residues" evidence="4">
    <location>
        <begin position="1"/>
        <end position="18"/>
    </location>
</feature>
<evidence type="ECO:0000256" key="1">
    <source>
        <dbReference type="ARBA" id="ARBA00022598"/>
    </source>
</evidence>
<dbReference type="PANTHER" id="PTHR12241">
    <property type="entry name" value="TUBULIN POLYGLUTAMYLASE"/>
    <property type="match status" value="1"/>
</dbReference>
<protein>
    <recommendedName>
        <fullName evidence="7">Tubulin polyglutamylase TTLL11</fullName>
    </recommendedName>
</protein>
<evidence type="ECO:0000256" key="4">
    <source>
        <dbReference type="SAM" id="MobiDB-lite"/>
    </source>
</evidence>
<feature type="region of interest" description="Disordered" evidence="4">
    <location>
        <begin position="1"/>
        <end position="30"/>
    </location>
</feature>
<sequence length="761" mass="87988">MDTTVEKRADKDNEDVKIKSVKSHKRKRKQHVVTVDTSRAGDSTIGALKPCMARLGLKQVKGDCDFQVPQGQNTRHCDIHWQVVFRRDHDSKHGIHNKFPGMSEICGKMSLSRTLDFLQDLFPEEFDFYPKTWYLPVQYEKFQSDVEKLPKRRRSKNIHVYIVKPDTGSKGEGIFLIHNPKEYRNFGNQSHVVQEYMSNVYIIDGFKFDLRIYAVIKSLEPLEFYICTEGLARFSTVLYRKPNVKNLKDSFMHLTNYSLNKRSSGFDRSENEDEGSKRTLTSVFNRLEQDGHDTVQVWDNIEKVVCKTILALVPEMKIQYRAVTPPKEKGPSCFQIVGLDILLLDDLTPVLMEVNSKPSLSINSEKEVSPGIVEHVPSPKDKEVKLPLITDTIRLIIPPHRLEFCLERRRRLLARRNKVTEKNQLSNDENRNQGHGHDVVTLISEINVENKENKPEGIGEICGKMSLSRTLDFLQDLFPEEFDFYPKTWYLPVQYEKFQSDVEKLPKRRRSKNIPVYIVKPDTGSMGEGIFLIRSPREYRNFSNRSHVVQEYMSSVYIIDGFKFDFRIYAVIKSLEPLEFYICTEGLARFSTVPYKKPNIKNLQESFMHLTNYSLNKRSSGFDRSENEDEGSKRTLTSVFNRLEQDGHDTGQVWENIEKVVCKTILALVPEMKIQYRAVTPPKGKGPSCFQIIGLDILLLDDLTPVLLEVNSSPSLMIDSEQEVSPGVMEHLPSPKDEEIKLPLITDTFRLVIPPHRLEFW</sequence>
<dbReference type="GO" id="GO:0005524">
    <property type="term" value="F:ATP binding"/>
    <property type="evidence" value="ECO:0007669"/>
    <property type="project" value="UniProtKB-KW"/>
</dbReference>
<evidence type="ECO:0008006" key="7">
    <source>
        <dbReference type="Google" id="ProtNLM"/>
    </source>
</evidence>
<organism evidence="5 6">
    <name type="scientific">Pinctada imbricata</name>
    <name type="common">Atlantic pearl-oyster</name>
    <name type="synonym">Pinctada martensii</name>
    <dbReference type="NCBI Taxonomy" id="66713"/>
    <lineage>
        <taxon>Eukaryota</taxon>
        <taxon>Metazoa</taxon>
        <taxon>Spiralia</taxon>
        <taxon>Lophotrochozoa</taxon>
        <taxon>Mollusca</taxon>
        <taxon>Bivalvia</taxon>
        <taxon>Autobranchia</taxon>
        <taxon>Pteriomorphia</taxon>
        <taxon>Pterioida</taxon>
        <taxon>Pterioidea</taxon>
        <taxon>Pteriidae</taxon>
        <taxon>Pinctada</taxon>
    </lineage>
</organism>
<keyword evidence="6" id="KW-1185">Reference proteome</keyword>
<dbReference type="GO" id="GO:0000226">
    <property type="term" value="P:microtubule cytoskeleton organization"/>
    <property type="evidence" value="ECO:0007669"/>
    <property type="project" value="TreeGrafter"/>
</dbReference>
<keyword evidence="2" id="KW-0547">Nucleotide-binding</keyword>
<dbReference type="Gene3D" id="3.30.470.20">
    <property type="entry name" value="ATP-grasp fold, B domain"/>
    <property type="match status" value="2"/>
</dbReference>